<dbReference type="NCBIfam" id="TIGR04178">
    <property type="entry name" value="exo_archaeo"/>
    <property type="match status" value="1"/>
</dbReference>
<dbReference type="Pfam" id="PF09721">
    <property type="entry name" value="Exosortase_EpsH"/>
    <property type="match status" value="1"/>
</dbReference>
<keyword evidence="10" id="KW-1185">Reference proteome</keyword>
<feature type="transmembrane region" description="Helical" evidence="8">
    <location>
        <begin position="131"/>
        <end position="153"/>
    </location>
</feature>
<evidence type="ECO:0000256" key="4">
    <source>
        <dbReference type="ARBA" id="ARBA00022692"/>
    </source>
</evidence>
<evidence type="ECO:0000256" key="8">
    <source>
        <dbReference type="SAM" id="Phobius"/>
    </source>
</evidence>
<accession>A0ABP8C0A4</accession>
<keyword evidence="2" id="KW-1003">Cell membrane</keyword>
<protein>
    <recommendedName>
        <fullName evidence="11">Exosortase family protein XrtF</fullName>
    </recommendedName>
</protein>
<sequence>MINFKSLKNDIPKPIRLFLGKAFLLFIVWKIVYNIFLYDSRYLDHPLTTNVADVSVYVLNNLGDMSGFTSVRKIDKYPFQGTKAEYEISAIYHHDNVILHIANVCNGLELMVLYVGFIICMPALFWRKIKYIILGLITLHLINIIRCVGLIYLREYYHQYFDFAHHYLFNAMVYTGTLLIWMLFSRKINLKK</sequence>
<feature type="transmembrane region" description="Helical" evidence="8">
    <location>
        <begin position="18"/>
        <end position="38"/>
    </location>
</feature>
<evidence type="ECO:0000256" key="6">
    <source>
        <dbReference type="ARBA" id="ARBA00022989"/>
    </source>
</evidence>
<keyword evidence="5" id="KW-0378">Hydrolase</keyword>
<evidence type="ECO:0000256" key="1">
    <source>
        <dbReference type="ARBA" id="ARBA00004651"/>
    </source>
</evidence>
<name>A0ABP8C0A4_9FLAO</name>
<evidence type="ECO:0000313" key="9">
    <source>
        <dbReference type="EMBL" id="GAA4231440.1"/>
    </source>
</evidence>
<evidence type="ECO:0000256" key="3">
    <source>
        <dbReference type="ARBA" id="ARBA00022670"/>
    </source>
</evidence>
<evidence type="ECO:0000313" key="10">
    <source>
        <dbReference type="Proteomes" id="UP001501496"/>
    </source>
</evidence>
<dbReference type="InterPro" id="IPR019127">
    <property type="entry name" value="Exosortase"/>
</dbReference>
<dbReference type="EMBL" id="BAABCA010000001">
    <property type="protein sequence ID" value="GAA4231440.1"/>
    <property type="molecule type" value="Genomic_DNA"/>
</dbReference>
<dbReference type="InterPro" id="IPR026392">
    <property type="entry name" value="Exo/Archaeosortase_dom"/>
</dbReference>
<keyword evidence="3" id="KW-0645">Protease</keyword>
<proteinExistence type="predicted"/>
<feature type="transmembrane region" description="Helical" evidence="8">
    <location>
        <begin position="165"/>
        <end position="184"/>
    </location>
</feature>
<dbReference type="RefSeq" id="WP_344786386.1">
    <property type="nucleotide sequence ID" value="NZ_BAABCA010000001.1"/>
</dbReference>
<keyword evidence="7 8" id="KW-0472">Membrane</keyword>
<gene>
    <name evidence="9" type="ORF">GCM10022291_03930</name>
</gene>
<evidence type="ECO:0000256" key="2">
    <source>
        <dbReference type="ARBA" id="ARBA00022475"/>
    </source>
</evidence>
<evidence type="ECO:0008006" key="11">
    <source>
        <dbReference type="Google" id="ProtNLM"/>
    </source>
</evidence>
<comment type="subcellular location">
    <subcellularLocation>
        <location evidence="1">Cell membrane</location>
        <topology evidence="1">Multi-pass membrane protein</topology>
    </subcellularLocation>
</comment>
<organism evidence="9 10">
    <name type="scientific">Postechiella marina</name>
    <dbReference type="NCBI Taxonomy" id="943941"/>
    <lineage>
        <taxon>Bacteria</taxon>
        <taxon>Pseudomonadati</taxon>
        <taxon>Bacteroidota</taxon>
        <taxon>Flavobacteriia</taxon>
        <taxon>Flavobacteriales</taxon>
        <taxon>Flavobacteriaceae</taxon>
        <taxon>Postechiella</taxon>
    </lineage>
</organism>
<dbReference type="Proteomes" id="UP001501496">
    <property type="component" value="Unassembled WGS sequence"/>
</dbReference>
<keyword evidence="4 8" id="KW-0812">Transmembrane</keyword>
<evidence type="ECO:0000256" key="5">
    <source>
        <dbReference type="ARBA" id="ARBA00022801"/>
    </source>
</evidence>
<keyword evidence="6 8" id="KW-1133">Transmembrane helix</keyword>
<evidence type="ECO:0000256" key="7">
    <source>
        <dbReference type="ARBA" id="ARBA00023136"/>
    </source>
</evidence>
<reference evidence="10" key="1">
    <citation type="journal article" date="2019" name="Int. J. Syst. Evol. Microbiol.">
        <title>The Global Catalogue of Microorganisms (GCM) 10K type strain sequencing project: providing services to taxonomists for standard genome sequencing and annotation.</title>
        <authorList>
            <consortium name="The Broad Institute Genomics Platform"/>
            <consortium name="The Broad Institute Genome Sequencing Center for Infectious Disease"/>
            <person name="Wu L."/>
            <person name="Ma J."/>
        </authorList>
    </citation>
    <scope>NUCLEOTIDE SEQUENCE [LARGE SCALE GENOMIC DNA]</scope>
    <source>
        <strain evidence="10">JCM 17630</strain>
    </source>
</reference>
<comment type="caution">
    <text evidence="9">The sequence shown here is derived from an EMBL/GenBank/DDBJ whole genome shotgun (WGS) entry which is preliminary data.</text>
</comment>
<feature type="transmembrane region" description="Helical" evidence="8">
    <location>
        <begin position="97"/>
        <end position="119"/>
    </location>
</feature>